<dbReference type="PROSITE" id="PS50110">
    <property type="entry name" value="RESPONSE_REGULATORY"/>
    <property type="match status" value="1"/>
</dbReference>
<dbReference type="AlphaFoldDB" id="A0A2D2DRT4"/>
<dbReference type="EMBL" id="CP024608">
    <property type="protein sequence ID" value="ATQ77685.1"/>
    <property type="molecule type" value="Genomic_DNA"/>
</dbReference>
<accession>A0A2D2DRT4</accession>
<dbReference type="GO" id="GO:0032993">
    <property type="term" value="C:protein-DNA complex"/>
    <property type="evidence" value="ECO:0007669"/>
    <property type="project" value="TreeGrafter"/>
</dbReference>
<evidence type="ECO:0000259" key="4">
    <source>
        <dbReference type="PROSITE" id="PS50930"/>
    </source>
</evidence>
<feature type="domain" description="Response regulatory" evidence="3">
    <location>
        <begin position="9"/>
        <end position="121"/>
    </location>
</feature>
<feature type="domain" description="HTH LytTR-type" evidence="4">
    <location>
        <begin position="151"/>
        <end position="253"/>
    </location>
</feature>
<dbReference type="PROSITE" id="PS50930">
    <property type="entry name" value="HTH_LYTTR"/>
    <property type="match status" value="1"/>
</dbReference>
<evidence type="ECO:0000313" key="6">
    <source>
        <dbReference type="Proteomes" id="UP000229897"/>
    </source>
</evidence>
<dbReference type="PANTHER" id="PTHR48111">
    <property type="entry name" value="REGULATOR OF RPOS"/>
    <property type="match status" value="1"/>
</dbReference>
<keyword evidence="6" id="KW-1185">Reference proteome</keyword>
<dbReference type="Pfam" id="PF04397">
    <property type="entry name" value="LytTR"/>
    <property type="match status" value="1"/>
</dbReference>
<feature type="modified residue" description="4-aspartylphosphate" evidence="2">
    <location>
        <position position="61"/>
    </location>
</feature>
<dbReference type="SMART" id="SM00850">
    <property type="entry name" value="LytTR"/>
    <property type="match status" value="1"/>
</dbReference>
<dbReference type="PANTHER" id="PTHR48111:SF69">
    <property type="entry name" value="RESPONSE REGULATOR RECEIVER"/>
    <property type="match status" value="1"/>
</dbReference>
<dbReference type="InterPro" id="IPR011006">
    <property type="entry name" value="CheY-like_superfamily"/>
</dbReference>
<dbReference type="GO" id="GO:0000976">
    <property type="term" value="F:transcription cis-regulatory region binding"/>
    <property type="evidence" value="ECO:0007669"/>
    <property type="project" value="TreeGrafter"/>
</dbReference>
<dbReference type="GO" id="GO:0006355">
    <property type="term" value="P:regulation of DNA-templated transcription"/>
    <property type="evidence" value="ECO:0007669"/>
    <property type="project" value="TreeGrafter"/>
</dbReference>
<reference evidence="5" key="1">
    <citation type="submission" date="2017-10" db="EMBL/GenBank/DDBJ databases">
        <title>Massilia psychrophilum sp. nov., a novel purple-pigmented bacterium isolated from Tianshan glacier, Xinjiang Municipality, China.</title>
        <authorList>
            <person name="Wang H."/>
        </authorList>
    </citation>
    <scope>NUCLEOTIDE SEQUENCE [LARGE SCALE GENOMIC DNA]</scope>
    <source>
        <strain evidence="5">B2</strain>
    </source>
</reference>
<evidence type="ECO:0000256" key="1">
    <source>
        <dbReference type="ARBA" id="ARBA00023125"/>
    </source>
</evidence>
<organism evidence="5 6">
    <name type="scientific">Massilia violaceinigra</name>
    <dbReference type="NCBI Taxonomy" id="2045208"/>
    <lineage>
        <taxon>Bacteria</taxon>
        <taxon>Pseudomonadati</taxon>
        <taxon>Pseudomonadota</taxon>
        <taxon>Betaproteobacteria</taxon>
        <taxon>Burkholderiales</taxon>
        <taxon>Oxalobacteraceae</taxon>
        <taxon>Telluria group</taxon>
        <taxon>Massilia</taxon>
    </lineage>
</organism>
<dbReference type="SUPFAM" id="SSF52172">
    <property type="entry name" value="CheY-like"/>
    <property type="match status" value="1"/>
</dbReference>
<dbReference type="InterPro" id="IPR007492">
    <property type="entry name" value="LytTR_DNA-bd_dom"/>
</dbReference>
<evidence type="ECO:0000256" key="2">
    <source>
        <dbReference type="PROSITE-ProRule" id="PRU00169"/>
    </source>
</evidence>
<dbReference type="Gene3D" id="2.40.50.1020">
    <property type="entry name" value="LytTr DNA-binding domain"/>
    <property type="match status" value="1"/>
</dbReference>
<dbReference type="InterPro" id="IPR001789">
    <property type="entry name" value="Sig_transdc_resp-reg_receiver"/>
</dbReference>
<dbReference type="OrthoDB" id="8889669at2"/>
<dbReference type="RefSeq" id="WP_099880088.1">
    <property type="nucleotide sequence ID" value="NZ_CP024608.1"/>
</dbReference>
<dbReference type="KEGG" id="mass:CR152_26640"/>
<evidence type="ECO:0000313" key="5">
    <source>
        <dbReference type="EMBL" id="ATQ77685.1"/>
    </source>
</evidence>
<name>A0A2D2DRT4_9BURK</name>
<dbReference type="SMART" id="SM00448">
    <property type="entry name" value="REC"/>
    <property type="match status" value="1"/>
</dbReference>
<keyword evidence="2" id="KW-0597">Phosphoprotein</keyword>
<proteinExistence type="predicted"/>
<gene>
    <name evidence="5" type="ORF">CR152_26640</name>
</gene>
<keyword evidence="1 5" id="KW-0238">DNA-binding</keyword>
<dbReference type="Pfam" id="PF00072">
    <property type="entry name" value="Response_reg"/>
    <property type="match status" value="1"/>
</dbReference>
<evidence type="ECO:0000259" key="3">
    <source>
        <dbReference type="PROSITE" id="PS50110"/>
    </source>
</evidence>
<sequence>MSASEAAPRALIVEDEPAMHDELRELLVALWPALTIVGHAADGCDALRQIAQHAPDIVFLDIQIPDPNRLDIARTLRDRCHVVFVTAFDAHAIDAFDNGAVDYILKPIDPARIALTVRRLKQRIASKPLDLTDVLENLAPRQVTASYLRWITASVGNAIRLITIDEVVFFQSDQKYTRVVLADSEVLIKKTLKELMSELDPDQFWQTHRSTVVNAMEIASIEPNMAGQLTLKLKSRRELLPVAESFVRRFRQM</sequence>
<dbReference type="GO" id="GO:0005829">
    <property type="term" value="C:cytosol"/>
    <property type="evidence" value="ECO:0007669"/>
    <property type="project" value="TreeGrafter"/>
</dbReference>
<dbReference type="Proteomes" id="UP000229897">
    <property type="component" value="Chromosome"/>
</dbReference>
<protein>
    <submittedName>
        <fullName evidence="5">DNA-binding response regulator</fullName>
    </submittedName>
</protein>
<dbReference type="InterPro" id="IPR039420">
    <property type="entry name" value="WalR-like"/>
</dbReference>
<dbReference type="GO" id="GO:0000156">
    <property type="term" value="F:phosphorelay response regulator activity"/>
    <property type="evidence" value="ECO:0007669"/>
    <property type="project" value="TreeGrafter"/>
</dbReference>
<dbReference type="Gene3D" id="3.40.50.2300">
    <property type="match status" value="1"/>
</dbReference>